<keyword evidence="2" id="KW-0732">Signal</keyword>
<dbReference type="Gene3D" id="3.50.4.10">
    <property type="entry name" value="Hepatocyte Growth Factor"/>
    <property type="match status" value="1"/>
</dbReference>
<feature type="compositionally biased region" description="Polar residues" evidence="1">
    <location>
        <begin position="63"/>
        <end position="78"/>
    </location>
</feature>
<feature type="region of interest" description="Disordered" evidence="1">
    <location>
        <begin position="44"/>
        <end position="95"/>
    </location>
</feature>
<name>A0ABN9W6Y4_9DINO</name>
<feature type="chain" id="PRO_5046532482" description="Apple domain-containing protein" evidence="2">
    <location>
        <begin position="26"/>
        <end position="222"/>
    </location>
</feature>
<feature type="region of interest" description="Disordered" evidence="1">
    <location>
        <begin position="194"/>
        <end position="222"/>
    </location>
</feature>
<gene>
    <name evidence="4" type="ORF">PCOR1329_LOCUS64253</name>
</gene>
<evidence type="ECO:0000313" key="4">
    <source>
        <dbReference type="EMBL" id="CAK0881402.1"/>
    </source>
</evidence>
<dbReference type="Proteomes" id="UP001189429">
    <property type="component" value="Unassembled WGS sequence"/>
</dbReference>
<protein>
    <recommendedName>
        <fullName evidence="3">Apple domain-containing protein</fullName>
    </recommendedName>
</protein>
<evidence type="ECO:0000259" key="3">
    <source>
        <dbReference type="Pfam" id="PF14295"/>
    </source>
</evidence>
<dbReference type="InterPro" id="IPR003609">
    <property type="entry name" value="Pan_app"/>
</dbReference>
<feature type="compositionally biased region" description="Low complexity" evidence="1">
    <location>
        <begin position="200"/>
        <end position="214"/>
    </location>
</feature>
<evidence type="ECO:0000256" key="1">
    <source>
        <dbReference type="SAM" id="MobiDB-lite"/>
    </source>
</evidence>
<dbReference type="Pfam" id="PF14295">
    <property type="entry name" value="PAN_4"/>
    <property type="match status" value="1"/>
</dbReference>
<proteinExistence type="predicted"/>
<sequence length="222" mass="23513">MAAPWRRLALAVAFCSLLAARAAQATSGGYPLAMVQAAPVAFTEEEPEDLDATKEQDRERSTDIVNSEPGSDRASVSASLGDAGESQSEDRGQESNVSMGCAAVVATFTNCWGQDIGISWPVANVEECCGYCAGDSNCTAWTVDSRSVVDEPGTQGRCWLKSSCSDRRDDSLAISGFMAVDSVKTSDRVKAGGILHHRPPAASRAQQALRARPPLRVPRPPP</sequence>
<feature type="domain" description="Apple" evidence="3">
    <location>
        <begin position="109"/>
        <end position="161"/>
    </location>
</feature>
<feature type="compositionally biased region" description="Basic and acidic residues" evidence="1">
    <location>
        <begin position="51"/>
        <end position="62"/>
    </location>
</feature>
<keyword evidence="5" id="KW-1185">Reference proteome</keyword>
<dbReference type="EMBL" id="CAUYUJ010018181">
    <property type="protein sequence ID" value="CAK0881402.1"/>
    <property type="molecule type" value="Genomic_DNA"/>
</dbReference>
<evidence type="ECO:0000256" key="2">
    <source>
        <dbReference type="SAM" id="SignalP"/>
    </source>
</evidence>
<evidence type="ECO:0000313" key="5">
    <source>
        <dbReference type="Proteomes" id="UP001189429"/>
    </source>
</evidence>
<comment type="caution">
    <text evidence="4">The sequence shown here is derived from an EMBL/GenBank/DDBJ whole genome shotgun (WGS) entry which is preliminary data.</text>
</comment>
<reference evidence="4" key="1">
    <citation type="submission" date="2023-10" db="EMBL/GenBank/DDBJ databases">
        <authorList>
            <person name="Chen Y."/>
            <person name="Shah S."/>
            <person name="Dougan E. K."/>
            <person name="Thang M."/>
            <person name="Chan C."/>
        </authorList>
    </citation>
    <scope>NUCLEOTIDE SEQUENCE [LARGE SCALE GENOMIC DNA]</scope>
</reference>
<organism evidence="4 5">
    <name type="scientific">Prorocentrum cordatum</name>
    <dbReference type="NCBI Taxonomy" id="2364126"/>
    <lineage>
        <taxon>Eukaryota</taxon>
        <taxon>Sar</taxon>
        <taxon>Alveolata</taxon>
        <taxon>Dinophyceae</taxon>
        <taxon>Prorocentrales</taxon>
        <taxon>Prorocentraceae</taxon>
        <taxon>Prorocentrum</taxon>
    </lineage>
</organism>
<accession>A0ABN9W6Y4</accession>
<feature type="signal peptide" evidence="2">
    <location>
        <begin position="1"/>
        <end position="25"/>
    </location>
</feature>